<dbReference type="AlphaFoldDB" id="A0A9P5Q909"/>
<evidence type="ECO:0000256" key="1">
    <source>
        <dbReference type="ARBA" id="ARBA00010209"/>
    </source>
</evidence>
<gene>
    <name evidence="3" type="ORF">BDP27DRAFT_1209117</name>
</gene>
<dbReference type="SFLD" id="SFLDS00036">
    <property type="entry name" value="Aromatic_Prenyltransferase"/>
    <property type="match status" value="1"/>
</dbReference>
<accession>A0A9P5Q909</accession>
<keyword evidence="4" id="KW-1185">Reference proteome</keyword>
<dbReference type="GO" id="GO:0009820">
    <property type="term" value="P:alkaloid metabolic process"/>
    <property type="evidence" value="ECO:0007669"/>
    <property type="project" value="InterPro"/>
</dbReference>
<sequence>MPSASFWQRLVLKHIRVLLEESDSYTLPEVESFLDFVDRTLIQLDALGPDPTSSSSGWKSYLTDDHSPVEYSLSIKKDFCTTRFAFEPLSTDTDSINHDAPIQWLSKQSIDADGKLWFDTLVKLLTITPSLSSNGLKSDEHIKHVARGLTQHIFAFDLAKKPLLKSYIFHDALARQVAVSASDWGEEKDRLLFQAMDALGLSTPWKKVASYLSHLRNSHPKYAGQTEFIGWDMVSPDTSRMKVYVRFANAGLPQLLSHLDLGGALDPDKAQIQEIKAAATEMWQAFLGEDQLSTSDINNCDTRTQGVILYYELKKNHPDPSAKFYLPVRHYLSSDLLIAERFDAFLAHKQLRESGWYLAMLQKYCDHRKLDSRPGLQTMVGCANRNGEWEVSMYLSAEVFAPERWI</sequence>
<evidence type="ECO:0000313" key="4">
    <source>
        <dbReference type="Proteomes" id="UP000772434"/>
    </source>
</evidence>
<dbReference type="PANTHER" id="PTHR40627">
    <property type="entry name" value="INDOLE PRENYLTRANSFERASE TDIB-RELATED"/>
    <property type="match status" value="1"/>
</dbReference>
<evidence type="ECO:0000313" key="3">
    <source>
        <dbReference type="EMBL" id="KAF9077184.1"/>
    </source>
</evidence>
<comment type="similarity">
    <text evidence="1">Belongs to the tryptophan dimethylallyltransferase family.</text>
</comment>
<dbReference type="GO" id="GO:0016765">
    <property type="term" value="F:transferase activity, transferring alkyl or aryl (other than methyl) groups"/>
    <property type="evidence" value="ECO:0007669"/>
    <property type="project" value="InterPro"/>
</dbReference>
<dbReference type="InterPro" id="IPR033964">
    <property type="entry name" value="ABBA"/>
</dbReference>
<proteinExistence type="inferred from homology"/>
<dbReference type="NCBIfam" id="TIGR03429">
    <property type="entry name" value="arom_pren_DMATS"/>
    <property type="match status" value="1"/>
</dbReference>
<dbReference type="PANTHER" id="PTHR40627:SF4">
    <property type="entry name" value="PRENYLTRANSFERASE ASQH1-RELATED"/>
    <property type="match status" value="1"/>
</dbReference>
<dbReference type="EMBL" id="JADNRY010000004">
    <property type="protein sequence ID" value="KAF9077184.1"/>
    <property type="molecule type" value="Genomic_DNA"/>
</dbReference>
<dbReference type="Pfam" id="PF11991">
    <property type="entry name" value="Trp_DMAT"/>
    <property type="match status" value="1"/>
</dbReference>
<dbReference type="CDD" id="cd13929">
    <property type="entry name" value="PT-DMATS_CymD"/>
    <property type="match status" value="1"/>
</dbReference>
<evidence type="ECO:0000256" key="2">
    <source>
        <dbReference type="ARBA" id="ARBA00022679"/>
    </source>
</evidence>
<comment type="caution">
    <text evidence="3">The sequence shown here is derived from an EMBL/GenBank/DDBJ whole genome shotgun (WGS) entry which is preliminary data.</text>
</comment>
<dbReference type="InterPro" id="IPR017795">
    <property type="entry name" value="ABBA_NscD-like"/>
</dbReference>
<organism evidence="3 4">
    <name type="scientific">Rhodocollybia butyracea</name>
    <dbReference type="NCBI Taxonomy" id="206335"/>
    <lineage>
        <taxon>Eukaryota</taxon>
        <taxon>Fungi</taxon>
        <taxon>Dikarya</taxon>
        <taxon>Basidiomycota</taxon>
        <taxon>Agaricomycotina</taxon>
        <taxon>Agaricomycetes</taxon>
        <taxon>Agaricomycetidae</taxon>
        <taxon>Agaricales</taxon>
        <taxon>Marasmiineae</taxon>
        <taxon>Omphalotaceae</taxon>
        <taxon>Rhodocollybia</taxon>
    </lineage>
</organism>
<dbReference type="SFLD" id="SFLDG01162">
    <property type="entry name" value="I"/>
    <property type="match status" value="1"/>
</dbReference>
<protein>
    <submittedName>
        <fullName evidence="3">Aromatic prenyltransferase</fullName>
    </submittedName>
</protein>
<dbReference type="Proteomes" id="UP000772434">
    <property type="component" value="Unassembled WGS sequence"/>
</dbReference>
<keyword evidence="2" id="KW-0808">Transferase</keyword>
<dbReference type="OrthoDB" id="3354387at2759"/>
<reference evidence="3" key="1">
    <citation type="submission" date="2020-11" db="EMBL/GenBank/DDBJ databases">
        <authorList>
            <consortium name="DOE Joint Genome Institute"/>
            <person name="Ahrendt S."/>
            <person name="Riley R."/>
            <person name="Andreopoulos W."/>
            <person name="Labutti K."/>
            <person name="Pangilinan J."/>
            <person name="Ruiz-Duenas F.J."/>
            <person name="Barrasa J.M."/>
            <person name="Sanchez-Garcia M."/>
            <person name="Camarero S."/>
            <person name="Miyauchi S."/>
            <person name="Serrano A."/>
            <person name="Linde D."/>
            <person name="Babiker R."/>
            <person name="Drula E."/>
            <person name="Ayuso-Fernandez I."/>
            <person name="Pacheco R."/>
            <person name="Padilla G."/>
            <person name="Ferreira P."/>
            <person name="Barriuso J."/>
            <person name="Kellner H."/>
            <person name="Castanera R."/>
            <person name="Alfaro M."/>
            <person name="Ramirez L."/>
            <person name="Pisabarro A.G."/>
            <person name="Kuo A."/>
            <person name="Tritt A."/>
            <person name="Lipzen A."/>
            <person name="He G."/>
            <person name="Yan M."/>
            <person name="Ng V."/>
            <person name="Cullen D."/>
            <person name="Martin F."/>
            <person name="Rosso M.-N."/>
            <person name="Henrissat B."/>
            <person name="Hibbett D."/>
            <person name="Martinez A.T."/>
            <person name="Grigoriev I.V."/>
        </authorList>
    </citation>
    <scope>NUCLEOTIDE SEQUENCE</scope>
    <source>
        <strain evidence="3">AH 40177</strain>
    </source>
</reference>
<name>A0A9P5Q909_9AGAR</name>